<dbReference type="OrthoDB" id="10476365at2759"/>
<keyword evidence="3" id="KW-1185">Reference proteome</keyword>
<gene>
    <name evidence="2" type="ORF">MGAL_10B001819</name>
</gene>
<evidence type="ECO:0000313" key="3">
    <source>
        <dbReference type="Proteomes" id="UP000596742"/>
    </source>
</evidence>
<dbReference type="Proteomes" id="UP000596742">
    <property type="component" value="Unassembled WGS sequence"/>
</dbReference>
<organism evidence="2 3">
    <name type="scientific">Mytilus galloprovincialis</name>
    <name type="common">Mediterranean mussel</name>
    <dbReference type="NCBI Taxonomy" id="29158"/>
    <lineage>
        <taxon>Eukaryota</taxon>
        <taxon>Metazoa</taxon>
        <taxon>Spiralia</taxon>
        <taxon>Lophotrochozoa</taxon>
        <taxon>Mollusca</taxon>
        <taxon>Bivalvia</taxon>
        <taxon>Autobranchia</taxon>
        <taxon>Pteriomorphia</taxon>
        <taxon>Mytilida</taxon>
        <taxon>Mytiloidea</taxon>
        <taxon>Mytilidae</taxon>
        <taxon>Mytilinae</taxon>
        <taxon>Mytilus</taxon>
    </lineage>
</organism>
<reference evidence="2" key="1">
    <citation type="submission" date="2018-11" db="EMBL/GenBank/DDBJ databases">
        <authorList>
            <person name="Alioto T."/>
            <person name="Alioto T."/>
        </authorList>
    </citation>
    <scope>NUCLEOTIDE SEQUENCE</scope>
</reference>
<protein>
    <submittedName>
        <fullName evidence="2">Uncharacterized protein</fullName>
    </submittedName>
</protein>
<accession>A0A8B6GD93</accession>
<feature type="chain" id="PRO_5032663023" evidence="1">
    <location>
        <begin position="18"/>
        <end position="133"/>
    </location>
</feature>
<comment type="caution">
    <text evidence="2">The sequence shown here is derived from an EMBL/GenBank/DDBJ whole genome shotgun (WGS) entry which is preliminary data.</text>
</comment>
<feature type="signal peptide" evidence="1">
    <location>
        <begin position="1"/>
        <end position="17"/>
    </location>
</feature>
<sequence length="133" mass="15425">MFRMKICVMLLVSFVTAFDLKFDYQISEGNARFVENIETNLGKNMVKIHTPAHNDILESYLMQDFQKNKGTNSITSVNATVITEMYYIDDKEVVNTVALGEDLRRFYESFEYPLYFEKHIPSDAEVLKITNSS</sequence>
<dbReference type="AlphaFoldDB" id="A0A8B6GD93"/>
<name>A0A8B6GD93_MYTGA</name>
<dbReference type="EMBL" id="UYJE01008279">
    <property type="protein sequence ID" value="VDI62593.1"/>
    <property type="molecule type" value="Genomic_DNA"/>
</dbReference>
<feature type="non-terminal residue" evidence="2">
    <location>
        <position position="133"/>
    </location>
</feature>
<evidence type="ECO:0000313" key="2">
    <source>
        <dbReference type="EMBL" id="VDI62593.1"/>
    </source>
</evidence>
<evidence type="ECO:0000256" key="1">
    <source>
        <dbReference type="SAM" id="SignalP"/>
    </source>
</evidence>
<proteinExistence type="predicted"/>
<keyword evidence="1" id="KW-0732">Signal</keyword>